<evidence type="ECO:0000313" key="4">
    <source>
        <dbReference type="Proteomes" id="UP000569732"/>
    </source>
</evidence>
<keyword evidence="1 3" id="KW-0808">Transferase</keyword>
<reference evidence="3 4" key="1">
    <citation type="submission" date="2020-07" db="EMBL/GenBank/DDBJ databases">
        <title>Endozoicomonas sp. nov., isolated from sediment.</title>
        <authorList>
            <person name="Gu T."/>
        </authorList>
    </citation>
    <scope>NUCLEOTIDE SEQUENCE [LARGE SCALE GENOMIC DNA]</scope>
    <source>
        <strain evidence="3 4">SM1973</strain>
    </source>
</reference>
<dbReference type="InterPro" id="IPR017172">
    <property type="entry name" value="Lsacc_core_hep_kinase_RfaP"/>
</dbReference>
<dbReference type="GO" id="GO:0009244">
    <property type="term" value="P:lipopolysaccharide core region biosynthetic process"/>
    <property type="evidence" value="ECO:0007669"/>
    <property type="project" value="UniProtKB-UniRule"/>
</dbReference>
<dbReference type="EC" id="2.7.1.-" evidence="1"/>
<comment type="similarity">
    <text evidence="1">Belongs to the protein kinase superfamily. KdkA/rfaP family.</text>
</comment>
<dbReference type="AlphaFoldDB" id="A0A853IAL8"/>
<dbReference type="RefSeq" id="WP_180568626.1">
    <property type="nucleotide sequence ID" value="NZ_JACCKB010000015.1"/>
</dbReference>
<comment type="pathway">
    <text evidence="1">Bacterial outer membrane biogenesis; LPS core biosynthesis.</text>
</comment>
<keyword evidence="1" id="KW-0067">ATP-binding</keyword>
<keyword evidence="4" id="KW-1185">Reference proteome</keyword>
<evidence type="ECO:0000256" key="2">
    <source>
        <dbReference type="PIRSR" id="PIRSR037318-50"/>
    </source>
</evidence>
<dbReference type="GO" id="GO:0016301">
    <property type="term" value="F:kinase activity"/>
    <property type="evidence" value="ECO:0007669"/>
    <property type="project" value="UniProtKB-UniRule"/>
</dbReference>
<dbReference type="Proteomes" id="UP000569732">
    <property type="component" value="Unassembled WGS sequence"/>
</dbReference>
<dbReference type="GO" id="GO:0005524">
    <property type="term" value="F:ATP binding"/>
    <property type="evidence" value="ECO:0007669"/>
    <property type="project" value="UniProtKB-UniRule"/>
</dbReference>
<proteinExistence type="inferred from homology"/>
<dbReference type="PIRSF" id="PIRSF037318">
    <property type="entry name" value="RfaP"/>
    <property type="match status" value="1"/>
</dbReference>
<comment type="caution">
    <text evidence="3">The sequence shown here is derived from an EMBL/GenBank/DDBJ whole genome shotgun (WGS) entry which is preliminary data.</text>
</comment>
<feature type="active site" evidence="2">
    <location>
        <position position="163"/>
    </location>
</feature>
<name>A0A853IAL8_9GAMM</name>
<accession>A0A853IAL8</accession>
<comment type="function">
    <text evidence="1">Kinase involved in the biosynthesis of the core oligosaccharide region of lipopolysaccharide (LPS). Catalyzes the phosphorylation of heptose I (HepI), the first heptose added to the Kdo2-lipid A module.</text>
</comment>
<evidence type="ECO:0000313" key="3">
    <source>
        <dbReference type="EMBL" id="NYZ66597.1"/>
    </source>
</evidence>
<protein>
    <recommendedName>
        <fullName evidence="1">Lipopolysaccharide core heptose(I) kinase</fullName>
        <ecNumber evidence="1">2.7.1.-</ecNumber>
    </recommendedName>
</protein>
<sequence length="267" mass="31302">MKLNLREDFASWWQGKDPFAQVRQLQGEIFRELEARRTLRFEHNGKGFFAKLHFGVGWRDIVDNLIRFRWPVLGATNEWQAIKRLQQLGVKTMTPVAFGIKGCNPATQQSFIITEELHDMISLEDLSLNWQQSPPSLKLKRNLIAQVAKITRTIHENGLNHRDYYICHFLLSPKLPADLNPDLWLIDLHRAQVRNHTPRRWINKDLAALYFSVMDIGLCRNDLFRFIKIYTGKPLKQALKEKASTWRMLAKKAEKLYARKQRKGDAI</sequence>
<keyword evidence="1" id="KW-0547">Nucleotide-binding</keyword>
<dbReference type="UniPathway" id="UPA00958"/>
<dbReference type="Pfam" id="PF06293">
    <property type="entry name" value="Kdo"/>
    <property type="match status" value="1"/>
</dbReference>
<dbReference type="EMBL" id="JACCKB010000015">
    <property type="protein sequence ID" value="NYZ66597.1"/>
    <property type="molecule type" value="Genomic_DNA"/>
</dbReference>
<evidence type="ECO:0000256" key="1">
    <source>
        <dbReference type="PIRNR" id="PIRNR037318"/>
    </source>
</evidence>
<gene>
    <name evidence="3" type="primary">rfaP</name>
    <name evidence="3" type="ORF">H0A36_11310</name>
</gene>
<organism evidence="3 4">
    <name type="scientific">Spartinivicinus marinus</name>
    <dbReference type="NCBI Taxonomy" id="2994442"/>
    <lineage>
        <taxon>Bacteria</taxon>
        <taxon>Pseudomonadati</taxon>
        <taxon>Pseudomonadota</taxon>
        <taxon>Gammaproteobacteria</taxon>
        <taxon>Oceanospirillales</taxon>
        <taxon>Zooshikellaceae</taxon>
        <taxon>Spartinivicinus</taxon>
    </lineage>
</organism>
<dbReference type="NCBIfam" id="NF011703">
    <property type="entry name" value="PRK15123.1"/>
    <property type="match status" value="1"/>
</dbReference>
<dbReference type="InterPro" id="IPR011009">
    <property type="entry name" value="Kinase-like_dom_sf"/>
</dbReference>
<keyword evidence="1" id="KW-0448">Lipopolysaccharide biosynthesis</keyword>
<keyword evidence="1 3" id="KW-0418">Kinase</keyword>
<dbReference type="SUPFAM" id="SSF56112">
    <property type="entry name" value="Protein kinase-like (PK-like)"/>
    <property type="match status" value="1"/>
</dbReference>